<dbReference type="AlphaFoldDB" id="A0A0A2C604"/>
<keyword evidence="2" id="KW-0042">Antenna complex</keyword>
<name>A0A0A2C604_PROMR</name>
<dbReference type="InterPro" id="IPR004155">
    <property type="entry name" value="PBS_lyase_HEAT"/>
</dbReference>
<proteinExistence type="inferred from homology"/>
<organism evidence="4 5">
    <name type="scientific">Prochlorococcus marinus str. PAC1</name>
    <dbReference type="NCBI Taxonomy" id="59924"/>
    <lineage>
        <taxon>Bacteria</taxon>
        <taxon>Bacillati</taxon>
        <taxon>Cyanobacteriota</taxon>
        <taxon>Cyanophyceae</taxon>
        <taxon>Synechococcales</taxon>
        <taxon>Prochlorococcaceae</taxon>
        <taxon>Prochlorococcus</taxon>
    </lineage>
</organism>
<dbReference type="Gene3D" id="1.25.10.10">
    <property type="entry name" value="Leucine-rich Repeat Variant"/>
    <property type="match status" value="1"/>
</dbReference>
<protein>
    <submittedName>
        <fullName evidence="4">Bilin biosynthesis protein CpeY</fullName>
    </submittedName>
</protein>
<comment type="similarity">
    <text evidence="1">Belongs to the CpcE/RpcE/PecE family.</text>
</comment>
<dbReference type="Proteomes" id="UP000030392">
    <property type="component" value="Unassembled WGS sequence"/>
</dbReference>
<dbReference type="Pfam" id="PF03130">
    <property type="entry name" value="HEAT_PBS"/>
    <property type="match status" value="1"/>
</dbReference>
<dbReference type="GO" id="GO:0030089">
    <property type="term" value="C:phycobilisome"/>
    <property type="evidence" value="ECO:0007669"/>
    <property type="project" value="UniProtKB-KW"/>
</dbReference>
<dbReference type="SUPFAM" id="SSF48371">
    <property type="entry name" value="ARM repeat"/>
    <property type="match status" value="1"/>
</dbReference>
<dbReference type="RefSeq" id="WP_036906275.1">
    <property type="nucleotide sequence ID" value="NZ_CP138967.1"/>
</dbReference>
<evidence type="ECO:0000313" key="4">
    <source>
        <dbReference type="EMBL" id="KGG20330.1"/>
    </source>
</evidence>
<sequence length="434" mass="50513">MQSNPFNNLPKINKIDAINILRRPISEVKLLADYYKAVFHLANFPCEESEVVLLDFIKHDCEKLEYKIAKRKAIEVLANFGCKKAIQAIAEFLENDDDYLVETVIWSLSKLKCNDIDIINKICSKLYKQFNNKRVVIQTLTHLGVRKEIDMIRSLSRDKQSSNGVKGASFAALIKLAGEEDKLTDLKKLLRLSNQNDRHCAVQDIINAGHLSVLPDLIKAPLSPSFKLQAIDSLWINEVVLCENINLFNCIDSVVFDDPRNIDTLKVNNFNKDLSFLIEQLFHTDFNRCYQSIKELLKFPLDKVLYYLNNNWDRAKSDYGAIYFFINVYKLLLDQQLYDELLLDKVGFLLSDDWPDYMKFKSSAIQILGCLNENKFYDNIIYFSDESHTPYWKNRYTALLVLQNKQIHIKNKFAKSFLNDSHRFVRFKAKEIST</sequence>
<evidence type="ECO:0000256" key="3">
    <source>
        <dbReference type="ARBA" id="ARBA00022738"/>
    </source>
</evidence>
<evidence type="ECO:0000313" key="5">
    <source>
        <dbReference type="Proteomes" id="UP000030392"/>
    </source>
</evidence>
<dbReference type="EMBL" id="JNAX01000012">
    <property type="protein sequence ID" value="KGG20330.1"/>
    <property type="molecule type" value="Genomic_DNA"/>
</dbReference>
<dbReference type="InterPro" id="IPR011989">
    <property type="entry name" value="ARM-like"/>
</dbReference>
<accession>A0A0A2C604</accession>
<comment type="caution">
    <text evidence="4">The sequence shown here is derived from an EMBL/GenBank/DDBJ whole genome shotgun (WGS) entry which is preliminary data.</text>
</comment>
<keyword evidence="3" id="KW-0605">Phycobilisome</keyword>
<gene>
    <name evidence="4" type="ORF">EV03_1292</name>
</gene>
<reference evidence="5" key="1">
    <citation type="journal article" date="2014" name="Sci. Data">
        <title>Genomes of diverse isolates of the marine cyanobacterium Prochlorococcus.</title>
        <authorList>
            <person name="Biller S."/>
            <person name="Berube P."/>
            <person name="Thompson J."/>
            <person name="Kelly L."/>
            <person name="Roggensack S."/>
            <person name="Awad L."/>
            <person name="Roache-Johnson K."/>
            <person name="Ding H."/>
            <person name="Giovannoni S.J."/>
            <person name="Moore L.R."/>
            <person name="Chisholm S.W."/>
        </authorList>
    </citation>
    <scope>NUCLEOTIDE SEQUENCE [LARGE SCALE GENOMIC DNA]</scope>
    <source>
        <strain evidence="5">PAC1</strain>
    </source>
</reference>
<dbReference type="InterPro" id="IPR016024">
    <property type="entry name" value="ARM-type_fold"/>
</dbReference>
<evidence type="ECO:0000256" key="1">
    <source>
        <dbReference type="ARBA" id="ARBA00009299"/>
    </source>
</evidence>
<evidence type="ECO:0000256" key="2">
    <source>
        <dbReference type="ARBA" id="ARBA00022549"/>
    </source>
</evidence>